<dbReference type="SUPFAM" id="SSF47413">
    <property type="entry name" value="lambda repressor-like DNA-binding domains"/>
    <property type="match status" value="1"/>
</dbReference>
<dbReference type="Pfam" id="PF13464">
    <property type="entry name" value="RodZ_C"/>
    <property type="match status" value="1"/>
</dbReference>
<dbReference type="InterPro" id="IPR050400">
    <property type="entry name" value="Bact_Cytoskel_RodZ"/>
</dbReference>
<feature type="domain" description="Cytoskeleton protein RodZ-like C-terminal" evidence="3">
    <location>
        <begin position="219"/>
        <end position="289"/>
    </location>
</feature>
<dbReference type="Gene3D" id="1.10.260.40">
    <property type="entry name" value="lambda repressor-like DNA-binding domains"/>
    <property type="match status" value="1"/>
</dbReference>
<gene>
    <name evidence="4" type="ORF">SAMN04488559_1045</name>
</gene>
<keyword evidence="2" id="KW-0472">Membrane</keyword>
<feature type="transmembrane region" description="Helical" evidence="2">
    <location>
        <begin position="109"/>
        <end position="133"/>
    </location>
</feature>
<feature type="compositionally biased region" description="Basic and acidic residues" evidence="1">
    <location>
        <begin position="164"/>
        <end position="193"/>
    </location>
</feature>
<dbReference type="Pfam" id="PF13413">
    <property type="entry name" value="HTH_25"/>
    <property type="match status" value="1"/>
</dbReference>
<evidence type="ECO:0000259" key="3">
    <source>
        <dbReference type="Pfam" id="PF13464"/>
    </source>
</evidence>
<evidence type="ECO:0000256" key="2">
    <source>
        <dbReference type="SAM" id="Phobius"/>
    </source>
</evidence>
<accession>A0A1H9RI84</accession>
<dbReference type="STRING" id="142588.SAMN04488559_1045"/>
<dbReference type="InterPro" id="IPR010982">
    <property type="entry name" value="Lambda_DNA-bd_dom_sf"/>
</dbReference>
<protein>
    <submittedName>
        <fullName evidence="4">Protein RodZ, contains Xre-like HTH and DUF4115 domains</fullName>
    </submittedName>
</protein>
<evidence type="ECO:0000313" key="5">
    <source>
        <dbReference type="Proteomes" id="UP000198948"/>
    </source>
</evidence>
<dbReference type="PANTHER" id="PTHR34475:SF1">
    <property type="entry name" value="CYTOSKELETON PROTEIN RODZ"/>
    <property type="match status" value="1"/>
</dbReference>
<sequence length="298" mass="32621">MSVNEIGEKLKQARKDKGYSLDDLQQITKIQKRYLEAIEEGNLDVMPGKFYARAFIKQYADTVGLDGDQLLSENNNEVPETHEEAYTEQLNTSQTRVRTKKSNDILDKLISLLPTIIVTLIVLAIMVGIWLAFSNNKANKETRMIDTSSGIVVSKAESQATSETESKEESTASSTSERKEEKKDKEKDKEKKQTITNESVSGRDSVYTVQNAPASSSLTLTATNPAWIQVNDEAGASLFAGTMVAGQTEEIKIEGAQTITLILGNAANTKIKLNGEDFVSANPLATQNVQLKLVTAAP</sequence>
<feature type="compositionally biased region" description="Polar residues" evidence="1">
    <location>
        <begin position="195"/>
        <end position="204"/>
    </location>
</feature>
<reference evidence="4 5" key="1">
    <citation type="submission" date="2016-10" db="EMBL/GenBank/DDBJ databases">
        <authorList>
            <person name="de Groot N.N."/>
        </authorList>
    </citation>
    <scope>NUCLEOTIDE SEQUENCE [LARGE SCALE GENOMIC DNA]</scope>
    <source>
        <strain evidence="4 5">DSM 13760</strain>
    </source>
</reference>
<dbReference type="EMBL" id="FOHA01000004">
    <property type="protein sequence ID" value="SER71639.1"/>
    <property type="molecule type" value="Genomic_DNA"/>
</dbReference>
<dbReference type="AlphaFoldDB" id="A0A1H9RI84"/>
<dbReference type="InterPro" id="IPR025194">
    <property type="entry name" value="RodZ-like_C"/>
</dbReference>
<dbReference type="PANTHER" id="PTHR34475">
    <property type="match status" value="1"/>
</dbReference>
<feature type="region of interest" description="Disordered" evidence="1">
    <location>
        <begin position="156"/>
        <end position="204"/>
    </location>
</feature>
<evidence type="ECO:0000256" key="1">
    <source>
        <dbReference type="SAM" id="MobiDB-lite"/>
    </source>
</evidence>
<dbReference type="OrthoDB" id="9797543at2"/>
<name>A0A1H9RI84_9LACT</name>
<proteinExistence type="predicted"/>
<dbReference type="Proteomes" id="UP000198948">
    <property type="component" value="Unassembled WGS sequence"/>
</dbReference>
<organism evidence="4 5">
    <name type="scientific">Isobaculum melis</name>
    <dbReference type="NCBI Taxonomy" id="142588"/>
    <lineage>
        <taxon>Bacteria</taxon>
        <taxon>Bacillati</taxon>
        <taxon>Bacillota</taxon>
        <taxon>Bacilli</taxon>
        <taxon>Lactobacillales</taxon>
        <taxon>Carnobacteriaceae</taxon>
        <taxon>Isobaculum</taxon>
    </lineage>
</organism>
<dbReference type="CDD" id="cd00093">
    <property type="entry name" value="HTH_XRE"/>
    <property type="match status" value="1"/>
</dbReference>
<keyword evidence="2" id="KW-1133">Transmembrane helix</keyword>
<keyword evidence="5" id="KW-1185">Reference proteome</keyword>
<dbReference type="GO" id="GO:0003677">
    <property type="term" value="F:DNA binding"/>
    <property type="evidence" value="ECO:0007669"/>
    <property type="project" value="InterPro"/>
</dbReference>
<evidence type="ECO:0000313" key="4">
    <source>
        <dbReference type="EMBL" id="SER71639.1"/>
    </source>
</evidence>
<keyword evidence="2" id="KW-0812">Transmembrane</keyword>
<dbReference type="InterPro" id="IPR001387">
    <property type="entry name" value="Cro/C1-type_HTH"/>
</dbReference>